<dbReference type="EMBL" id="NIVC01003522">
    <property type="protein sequence ID" value="PAA50979.1"/>
    <property type="molecule type" value="Genomic_DNA"/>
</dbReference>
<proteinExistence type="predicted"/>
<feature type="transmembrane region" description="Helical" evidence="2">
    <location>
        <begin position="55"/>
        <end position="82"/>
    </location>
</feature>
<keyword evidence="2" id="KW-0472">Membrane</keyword>
<evidence type="ECO:0000313" key="5">
    <source>
        <dbReference type="Proteomes" id="UP000215902"/>
    </source>
</evidence>
<evidence type="ECO:0000313" key="3">
    <source>
        <dbReference type="EMBL" id="PAA50979.1"/>
    </source>
</evidence>
<feature type="non-terminal residue" evidence="4">
    <location>
        <position position="1"/>
    </location>
</feature>
<keyword evidence="5" id="KW-1185">Reference proteome</keyword>
<reference evidence="4 5" key="1">
    <citation type="submission" date="2017-06" db="EMBL/GenBank/DDBJ databases">
        <title>A platform for efficient transgenesis in Macrostomum lignano, a flatworm model organism for stem cell research.</title>
        <authorList>
            <person name="Berezikov E."/>
        </authorList>
    </citation>
    <scope>NUCLEOTIDE SEQUENCE [LARGE SCALE GENOMIC DNA]</scope>
    <source>
        <strain evidence="4">DV1</strain>
        <tissue evidence="4">Whole organism</tissue>
    </source>
</reference>
<dbReference type="Proteomes" id="UP000215902">
    <property type="component" value="Unassembled WGS sequence"/>
</dbReference>
<evidence type="ECO:0000256" key="1">
    <source>
        <dbReference type="SAM" id="MobiDB-lite"/>
    </source>
</evidence>
<feature type="transmembrane region" description="Helical" evidence="2">
    <location>
        <begin position="131"/>
        <end position="153"/>
    </location>
</feature>
<gene>
    <name evidence="3" type="ORF">BOX15_Mlig008381g2</name>
    <name evidence="4" type="ORF">BOX15_Mlig024508g1</name>
</gene>
<feature type="transmembrane region" description="Helical" evidence="2">
    <location>
        <begin position="94"/>
        <end position="116"/>
    </location>
</feature>
<name>A0A267GUP0_9PLAT</name>
<sequence>AAAAPFGARSQAMPTPQPPLKTAGRESILGFMLATFGLASLVGCCILIGRDRPDLLYLIVYLLHSTCLAAAGLATLPLCCLCGQRQRSIRLLKASSILSLVASVSCVALLLLFWRLKLYERTLPRLKGDPLLIFLGLFVSLLLQLLLTLAHCFRCRATLRRLQLPLTHGTALIGPQVATAAQGPFLIVQQESANQVPLVVPSTPASSNVPPLADLPPTYEEAMSQQPGPTV</sequence>
<evidence type="ECO:0000256" key="2">
    <source>
        <dbReference type="SAM" id="Phobius"/>
    </source>
</evidence>
<protein>
    <submittedName>
        <fullName evidence="4">Uncharacterized protein</fullName>
    </submittedName>
</protein>
<accession>A0A267GUP0</accession>
<feature type="transmembrane region" description="Helical" evidence="2">
    <location>
        <begin position="28"/>
        <end position="49"/>
    </location>
</feature>
<dbReference type="EMBL" id="NIVC01000140">
    <property type="protein sequence ID" value="PAA89748.1"/>
    <property type="molecule type" value="Genomic_DNA"/>
</dbReference>
<organism evidence="4 5">
    <name type="scientific">Macrostomum lignano</name>
    <dbReference type="NCBI Taxonomy" id="282301"/>
    <lineage>
        <taxon>Eukaryota</taxon>
        <taxon>Metazoa</taxon>
        <taxon>Spiralia</taxon>
        <taxon>Lophotrochozoa</taxon>
        <taxon>Platyhelminthes</taxon>
        <taxon>Rhabditophora</taxon>
        <taxon>Macrostomorpha</taxon>
        <taxon>Macrostomida</taxon>
        <taxon>Macrostomidae</taxon>
        <taxon>Macrostomum</taxon>
    </lineage>
</organism>
<feature type="region of interest" description="Disordered" evidence="1">
    <location>
        <begin position="202"/>
        <end position="231"/>
    </location>
</feature>
<evidence type="ECO:0000313" key="4">
    <source>
        <dbReference type="EMBL" id="PAA89748.1"/>
    </source>
</evidence>
<keyword evidence="2" id="KW-1133">Transmembrane helix</keyword>
<comment type="caution">
    <text evidence="4">The sequence shown here is derived from an EMBL/GenBank/DDBJ whole genome shotgun (WGS) entry which is preliminary data.</text>
</comment>
<dbReference type="AlphaFoldDB" id="A0A267GUP0"/>
<keyword evidence="2" id="KW-0812">Transmembrane</keyword>